<proteinExistence type="predicted"/>
<keyword evidence="3" id="KW-0436">Ligase</keyword>
<dbReference type="PROSITE" id="PS50975">
    <property type="entry name" value="ATP_GRASP"/>
    <property type="match status" value="1"/>
</dbReference>
<dbReference type="PANTHER" id="PTHR21621">
    <property type="entry name" value="RIBOSOMAL PROTEIN S6 MODIFICATION PROTEIN"/>
    <property type="match status" value="1"/>
</dbReference>
<evidence type="ECO:0000259" key="2">
    <source>
        <dbReference type="PROSITE" id="PS50975"/>
    </source>
</evidence>
<organism evidence="3 4">
    <name type="scientific">Maribacter orientalis</name>
    <dbReference type="NCBI Taxonomy" id="228957"/>
    <lineage>
        <taxon>Bacteria</taxon>
        <taxon>Pseudomonadati</taxon>
        <taxon>Bacteroidota</taxon>
        <taxon>Flavobacteriia</taxon>
        <taxon>Flavobacteriales</taxon>
        <taxon>Flavobacteriaceae</taxon>
        <taxon>Maribacter</taxon>
    </lineage>
</organism>
<dbReference type="Gene3D" id="3.30.470.20">
    <property type="entry name" value="ATP-grasp fold, B domain"/>
    <property type="match status" value="1"/>
</dbReference>
<dbReference type="GO" id="GO:0005524">
    <property type="term" value="F:ATP binding"/>
    <property type="evidence" value="ECO:0007669"/>
    <property type="project" value="UniProtKB-UniRule"/>
</dbReference>
<dbReference type="AlphaFoldDB" id="A0A1H7LNT2"/>
<dbReference type="OrthoDB" id="108548at2"/>
<dbReference type="EMBL" id="FNZN01000002">
    <property type="protein sequence ID" value="SEL00556.1"/>
    <property type="molecule type" value="Genomic_DNA"/>
</dbReference>
<dbReference type="PANTHER" id="PTHR21621:SF0">
    <property type="entry name" value="BETA-CITRYLGLUTAMATE SYNTHASE B-RELATED"/>
    <property type="match status" value="1"/>
</dbReference>
<keyword evidence="1" id="KW-0547">Nucleotide-binding</keyword>
<protein>
    <submittedName>
        <fullName evidence="3">Glutathione synthase/RimK-type ligase, ATP-grasp superfamily</fullName>
    </submittedName>
</protein>
<evidence type="ECO:0000313" key="4">
    <source>
        <dbReference type="Proteomes" id="UP000198990"/>
    </source>
</evidence>
<dbReference type="GO" id="GO:0005737">
    <property type="term" value="C:cytoplasm"/>
    <property type="evidence" value="ECO:0007669"/>
    <property type="project" value="TreeGrafter"/>
</dbReference>
<name>A0A1H7LNT2_9FLAO</name>
<dbReference type="GO" id="GO:0018169">
    <property type="term" value="F:ribosomal S6-glutamic acid ligase activity"/>
    <property type="evidence" value="ECO:0007669"/>
    <property type="project" value="TreeGrafter"/>
</dbReference>
<evidence type="ECO:0000256" key="1">
    <source>
        <dbReference type="PROSITE-ProRule" id="PRU00409"/>
    </source>
</evidence>
<keyword evidence="4" id="KW-1185">Reference proteome</keyword>
<dbReference type="GO" id="GO:0009432">
    <property type="term" value="P:SOS response"/>
    <property type="evidence" value="ECO:0007669"/>
    <property type="project" value="TreeGrafter"/>
</dbReference>
<dbReference type="SUPFAM" id="SSF56059">
    <property type="entry name" value="Glutathione synthetase ATP-binding domain-like"/>
    <property type="match status" value="1"/>
</dbReference>
<dbReference type="GO" id="GO:0046872">
    <property type="term" value="F:metal ion binding"/>
    <property type="evidence" value="ECO:0007669"/>
    <property type="project" value="InterPro"/>
</dbReference>
<sequence>MVKKVGILFGMEDTFPWAFIDKVNELGKGKVVAEAVQIDKVQQGIDYGYSVIFDRISQEVPFYRAYLKNASLMGTAVINNPFWWSADEKFFNNCLSMEMGIPVPKTVLLPSNARPDNTSETSFRNLKVPLDWEYMFDYIGFPAYMKPHDGGGWKSVYRVENSEQLFEAHKETEQLVMMLQEEIVFDDYFRVYCLGQKYVHIMPYDPRKPFHERYVSDIKATGEERKKLLKTVHDYTLRLNQALGYDFNTVEFAVRDGVPYAIDFCNPAPDADINSVGQENFDWIVVHSAKYAIEKANEHKPNQNNSSWGGFVRNSIAPVQPKVGKVNLKTAAEVKKTAVKKAPAITSLSNKAKAVVVKKEAPAKKKVAVKKVAVKKAPAKTKAPTKPKK</sequence>
<dbReference type="Proteomes" id="UP000198990">
    <property type="component" value="Unassembled WGS sequence"/>
</dbReference>
<keyword evidence="1" id="KW-0067">ATP-binding</keyword>
<dbReference type="RefSeq" id="WP_091621888.1">
    <property type="nucleotide sequence ID" value="NZ_FNZN01000002.1"/>
</dbReference>
<accession>A0A1H7LNT2</accession>
<dbReference type="InterPro" id="IPR011761">
    <property type="entry name" value="ATP-grasp"/>
</dbReference>
<gene>
    <name evidence="3" type="ORF">SAMN04488008_102606</name>
</gene>
<reference evidence="4" key="1">
    <citation type="submission" date="2016-10" db="EMBL/GenBank/DDBJ databases">
        <authorList>
            <person name="Varghese N."/>
            <person name="Submissions S."/>
        </authorList>
    </citation>
    <scope>NUCLEOTIDE SEQUENCE [LARGE SCALE GENOMIC DNA]</scope>
    <source>
        <strain evidence="4">DSM 16471</strain>
    </source>
</reference>
<evidence type="ECO:0000313" key="3">
    <source>
        <dbReference type="EMBL" id="SEL00556.1"/>
    </source>
</evidence>
<feature type="domain" description="ATP-grasp" evidence="2">
    <location>
        <begin position="93"/>
        <end position="294"/>
    </location>
</feature>
<dbReference type="STRING" id="228957.SAMN04488008_102606"/>